<protein>
    <submittedName>
        <fullName evidence="2">Uncharacterized protein</fullName>
    </submittedName>
</protein>
<keyword evidence="1" id="KW-1133">Transmembrane helix</keyword>
<feature type="transmembrane region" description="Helical" evidence="1">
    <location>
        <begin position="50"/>
        <end position="75"/>
    </location>
</feature>
<dbReference type="EMBL" id="CALNXK010000014">
    <property type="protein sequence ID" value="CAH3046578.1"/>
    <property type="molecule type" value="Genomic_DNA"/>
</dbReference>
<gene>
    <name evidence="2" type="ORF">PLOB_00008170</name>
</gene>
<evidence type="ECO:0000256" key="1">
    <source>
        <dbReference type="SAM" id="Phobius"/>
    </source>
</evidence>
<evidence type="ECO:0000313" key="2">
    <source>
        <dbReference type="EMBL" id="CAH3046578.1"/>
    </source>
</evidence>
<keyword evidence="1" id="KW-0472">Membrane</keyword>
<keyword evidence="3" id="KW-1185">Reference proteome</keyword>
<organism evidence="2 3">
    <name type="scientific">Porites lobata</name>
    <dbReference type="NCBI Taxonomy" id="104759"/>
    <lineage>
        <taxon>Eukaryota</taxon>
        <taxon>Metazoa</taxon>
        <taxon>Cnidaria</taxon>
        <taxon>Anthozoa</taxon>
        <taxon>Hexacorallia</taxon>
        <taxon>Scleractinia</taxon>
        <taxon>Fungiina</taxon>
        <taxon>Poritidae</taxon>
        <taxon>Porites</taxon>
    </lineage>
</organism>
<evidence type="ECO:0000313" key="3">
    <source>
        <dbReference type="Proteomes" id="UP001159405"/>
    </source>
</evidence>
<reference evidence="2 3" key="1">
    <citation type="submission" date="2022-05" db="EMBL/GenBank/DDBJ databases">
        <authorList>
            <consortium name="Genoscope - CEA"/>
            <person name="William W."/>
        </authorList>
    </citation>
    <scope>NUCLEOTIDE SEQUENCE [LARGE SCALE GENOMIC DNA]</scope>
</reference>
<feature type="non-terminal residue" evidence="2">
    <location>
        <position position="95"/>
    </location>
</feature>
<dbReference type="Proteomes" id="UP001159405">
    <property type="component" value="Unassembled WGS sequence"/>
</dbReference>
<sequence length="95" mass="11598">MFFNNPETKVLVETAIKFEQKKFFDHPVIIDFLKDSWYGGCYQYELPRRWWFFLSVCCLFDVFIFPLISLLIFVVGIHKTYRAYFEIPCFIFVRD</sequence>
<name>A0ABN8NA71_9CNID</name>
<comment type="caution">
    <text evidence="2">The sequence shown here is derived from an EMBL/GenBank/DDBJ whole genome shotgun (WGS) entry which is preliminary data.</text>
</comment>
<keyword evidence="1" id="KW-0812">Transmembrane</keyword>
<accession>A0ABN8NA71</accession>
<proteinExistence type="predicted"/>